<dbReference type="WBParaSite" id="PTRK_0001076800.1">
    <property type="protein sequence ID" value="PTRK_0001076800.1"/>
    <property type="gene ID" value="PTRK_0001076800"/>
</dbReference>
<keyword evidence="1" id="KW-0732">Signal</keyword>
<accession>A0A0N4ZQH0</accession>
<reference evidence="3" key="1">
    <citation type="submission" date="2017-02" db="UniProtKB">
        <authorList>
            <consortium name="WormBaseParasite"/>
        </authorList>
    </citation>
    <scope>IDENTIFICATION</scope>
</reference>
<keyword evidence="2" id="KW-1185">Reference proteome</keyword>
<dbReference type="Proteomes" id="UP000038045">
    <property type="component" value="Unplaced"/>
</dbReference>
<organism evidence="2 3">
    <name type="scientific">Parastrongyloides trichosuri</name>
    <name type="common">Possum-specific nematode worm</name>
    <dbReference type="NCBI Taxonomy" id="131310"/>
    <lineage>
        <taxon>Eukaryota</taxon>
        <taxon>Metazoa</taxon>
        <taxon>Ecdysozoa</taxon>
        <taxon>Nematoda</taxon>
        <taxon>Chromadorea</taxon>
        <taxon>Rhabditida</taxon>
        <taxon>Tylenchina</taxon>
        <taxon>Panagrolaimomorpha</taxon>
        <taxon>Strongyloidoidea</taxon>
        <taxon>Strongyloididae</taxon>
        <taxon>Parastrongyloides</taxon>
    </lineage>
</organism>
<sequence length="260" mass="30249">MLIRYFVFLLSFIILIDGVTDQHCNSGLIRDNIKGIVPRKCETAINYCLNVILSDEHGSSIVMGCDVEGFCKRTGIFNDKLDSLRVSNFFKSEIMHVAKKIIDEKDMDMTLKQLSYIGSKESLEKIEGSMLKYECCTKNHFIKECHGLICNFGYYSGELRFVIPNKCSKDVKYCTKVETQYDNEIMMFCDERRLCKKEGISSAVPSKEIRDKYISEIKEYLEDKLSQSFEEQFPDNQNDEKELSVRWSNHYCCNNKNYCN</sequence>
<proteinExistence type="predicted"/>
<feature type="signal peptide" evidence="1">
    <location>
        <begin position="1"/>
        <end position="18"/>
    </location>
</feature>
<dbReference type="AlphaFoldDB" id="A0A0N4ZQH0"/>
<name>A0A0N4ZQH0_PARTI</name>
<evidence type="ECO:0000256" key="1">
    <source>
        <dbReference type="SAM" id="SignalP"/>
    </source>
</evidence>
<protein>
    <submittedName>
        <fullName evidence="3">DUF19 domain-containing protein</fullName>
    </submittedName>
</protein>
<evidence type="ECO:0000313" key="3">
    <source>
        <dbReference type="WBParaSite" id="PTRK_0001076800.1"/>
    </source>
</evidence>
<evidence type="ECO:0000313" key="2">
    <source>
        <dbReference type="Proteomes" id="UP000038045"/>
    </source>
</evidence>
<feature type="chain" id="PRO_5005892075" evidence="1">
    <location>
        <begin position="19"/>
        <end position="260"/>
    </location>
</feature>